<feature type="compositionally biased region" description="Low complexity" evidence="5">
    <location>
        <begin position="584"/>
        <end position="607"/>
    </location>
</feature>
<keyword evidence="8" id="KW-1185">Reference proteome</keyword>
<dbReference type="EMBL" id="CP039348">
    <property type="protein sequence ID" value="QCD91688.1"/>
    <property type="molecule type" value="Genomic_DNA"/>
</dbReference>
<dbReference type="Pfam" id="PF02891">
    <property type="entry name" value="zf-MIZ"/>
    <property type="match status" value="1"/>
</dbReference>
<gene>
    <name evidence="7" type="ORF">DEO72_LG4g2655</name>
</gene>
<protein>
    <submittedName>
        <fullName evidence="7">Protein inhibitor of activated STAT</fullName>
    </submittedName>
</protein>
<feature type="compositionally biased region" description="Polar residues" evidence="5">
    <location>
        <begin position="662"/>
        <end position="685"/>
    </location>
</feature>
<keyword evidence="3" id="KW-0862">Zinc</keyword>
<name>A0A4D6LTG2_VIGUN</name>
<evidence type="ECO:0000256" key="1">
    <source>
        <dbReference type="ARBA" id="ARBA00022723"/>
    </source>
</evidence>
<reference evidence="7 8" key="1">
    <citation type="submission" date="2019-04" db="EMBL/GenBank/DDBJ databases">
        <title>An improved genome assembly and genetic linkage map for asparagus bean, Vigna unguiculata ssp. sesquipedialis.</title>
        <authorList>
            <person name="Xia Q."/>
            <person name="Zhang R."/>
            <person name="Dong Y."/>
        </authorList>
    </citation>
    <scope>NUCLEOTIDE SEQUENCE [LARGE SCALE GENOMIC DNA]</scope>
    <source>
        <tissue evidence="7">Leaf</tissue>
    </source>
</reference>
<dbReference type="Proteomes" id="UP000501690">
    <property type="component" value="Linkage Group LG4"/>
</dbReference>
<feature type="region of interest" description="Disordered" evidence="5">
    <location>
        <begin position="578"/>
        <end position="798"/>
    </location>
</feature>
<feature type="region of interest" description="Disordered" evidence="5">
    <location>
        <begin position="831"/>
        <end position="872"/>
    </location>
</feature>
<dbReference type="InterPro" id="IPR013083">
    <property type="entry name" value="Znf_RING/FYVE/PHD"/>
</dbReference>
<dbReference type="GO" id="GO:0008270">
    <property type="term" value="F:zinc ion binding"/>
    <property type="evidence" value="ECO:0007669"/>
    <property type="project" value="UniProtKB-KW"/>
</dbReference>
<evidence type="ECO:0000259" key="6">
    <source>
        <dbReference type="PROSITE" id="PS51044"/>
    </source>
</evidence>
<evidence type="ECO:0000256" key="3">
    <source>
        <dbReference type="ARBA" id="ARBA00022833"/>
    </source>
</evidence>
<dbReference type="CDD" id="cd16650">
    <property type="entry name" value="SP-RING_PIAS-like"/>
    <property type="match status" value="1"/>
</dbReference>
<feature type="compositionally biased region" description="Polar residues" evidence="5">
    <location>
        <begin position="787"/>
        <end position="798"/>
    </location>
</feature>
<evidence type="ECO:0000256" key="5">
    <source>
        <dbReference type="SAM" id="MobiDB-lite"/>
    </source>
</evidence>
<keyword evidence="2 4" id="KW-0863">Zinc-finger</keyword>
<accession>A0A4D6LTG2</accession>
<keyword evidence="1" id="KW-0479">Metal-binding</keyword>
<feature type="compositionally biased region" description="Polar residues" evidence="5">
    <location>
        <begin position="625"/>
        <end position="639"/>
    </location>
</feature>
<feature type="compositionally biased region" description="Low complexity" evidence="5">
    <location>
        <begin position="859"/>
        <end position="872"/>
    </location>
</feature>
<feature type="compositionally biased region" description="Polar residues" evidence="5">
    <location>
        <begin position="533"/>
        <end position="556"/>
    </location>
</feature>
<proteinExistence type="predicted"/>
<dbReference type="PANTHER" id="PTHR10782:SF4">
    <property type="entry name" value="TONALLI, ISOFORM E"/>
    <property type="match status" value="1"/>
</dbReference>
<dbReference type="AlphaFoldDB" id="A0A4D6LTG2"/>
<dbReference type="GO" id="GO:0000785">
    <property type="term" value="C:chromatin"/>
    <property type="evidence" value="ECO:0007669"/>
    <property type="project" value="TreeGrafter"/>
</dbReference>
<dbReference type="Gramene" id="Vigun02g178900.1.v1.2">
    <property type="protein sequence ID" value="Vigun02g178900.1.v1.2"/>
    <property type="gene ID" value="Vigun02g178900.v1.2"/>
</dbReference>
<dbReference type="GO" id="GO:0016925">
    <property type="term" value="P:protein sumoylation"/>
    <property type="evidence" value="ECO:0007669"/>
    <property type="project" value="UniProtKB-ARBA"/>
</dbReference>
<organism evidence="7 8">
    <name type="scientific">Vigna unguiculata</name>
    <name type="common">Cowpea</name>
    <dbReference type="NCBI Taxonomy" id="3917"/>
    <lineage>
        <taxon>Eukaryota</taxon>
        <taxon>Viridiplantae</taxon>
        <taxon>Streptophyta</taxon>
        <taxon>Embryophyta</taxon>
        <taxon>Tracheophyta</taxon>
        <taxon>Spermatophyta</taxon>
        <taxon>Magnoliopsida</taxon>
        <taxon>eudicotyledons</taxon>
        <taxon>Gunneridae</taxon>
        <taxon>Pentapetalae</taxon>
        <taxon>rosids</taxon>
        <taxon>fabids</taxon>
        <taxon>Fabales</taxon>
        <taxon>Fabaceae</taxon>
        <taxon>Papilionoideae</taxon>
        <taxon>50 kb inversion clade</taxon>
        <taxon>NPAAA clade</taxon>
        <taxon>indigoferoid/millettioid clade</taxon>
        <taxon>Phaseoleae</taxon>
        <taxon>Vigna</taxon>
    </lineage>
</organism>
<feature type="compositionally biased region" description="Polar residues" evidence="5">
    <location>
        <begin position="849"/>
        <end position="858"/>
    </location>
</feature>
<dbReference type="OrthoDB" id="10263264at2759"/>
<dbReference type="InterPro" id="IPR004181">
    <property type="entry name" value="Znf_MIZ"/>
</dbReference>
<dbReference type="PANTHER" id="PTHR10782">
    <property type="entry name" value="ZINC FINGER MIZ DOMAIN-CONTAINING PROTEIN"/>
    <property type="match status" value="1"/>
</dbReference>
<feature type="compositionally biased region" description="Polar residues" evidence="5">
    <location>
        <begin position="695"/>
        <end position="713"/>
    </location>
</feature>
<feature type="domain" description="SP-RING-type" evidence="6">
    <location>
        <begin position="290"/>
        <end position="371"/>
    </location>
</feature>
<evidence type="ECO:0000313" key="7">
    <source>
        <dbReference type="EMBL" id="QCD91688.1"/>
    </source>
</evidence>
<evidence type="ECO:0000313" key="8">
    <source>
        <dbReference type="Proteomes" id="UP000501690"/>
    </source>
</evidence>
<evidence type="ECO:0000256" key="2">
    <source>
        <dbReference type="ARBA" id="ARBA00022771"/>
    </source>
</evidence>
<dbReference type="PROSITE" id="PS51044">
    <property type="entry name" value="ZF_SP_RING"/>
    <property type="match status" value="1"/>
</dbReference>
<dbReference type="GO" id="GO:0061665">
    <property type="term" value="F:SUMO ligase activity"/>
    <property type="evidence" value="ECO:0007669"/>
    <property type="project" value="TreeGrafter"/>
</dbReference>
<sequence>MNGAAGLPLPANSSPSVINMYRINRVTERLAWLAQPGNRGDPKEFYNHCLSLSRGIDYALANGEIPGNAHELPLLVKQICQLKNDELSQAAMMVLMISVKGACEIGWFQTKESQELLTIVDEIGKVYSSMGSINATRTQCNSEISTIMEKFYPNVKLGSILASIEAQPGYGASLVDFHITKSEFVKDKIFLLVAQLDNIEISACLISPPQVNFLLNGKGVANRTYVQMDPGPQMPTDVTGMLKFGTNLLQAVGQFNGRYIVLVAYMSFTPLQEDPVLQDYLQPVVTSIDSDSDIIEGASQISLNCPISFTRIKTPVKGRSCKHFQCFDFNNFISINSKRPSWRCPHCNQYVCYGDIRLDRNMVEILKNVGESITEVIVLADGSWKAVLEKDHDVDKMQKKAPNHEKEQTEPQEYTCSPATVDLTEDDDHVEAMDSSEIVDRKPPQASVQSQFVAPNSTSLGMNTPGVNRNVAAQLDDFLSGVYIARSRSDTPMVNTLELPVLPDSISPAFNQESAGRDNNPAVNSAMRNQISAPNNLPMQMNHMNSVNEYGRSSSGARHINRSPVAVQALPVQSQALGPQQNPLNLKNSLLSSNSSSTSHISLPSSSTGDTMKAILSDTERQQRFSRSPMNLPQVSGVNSPAFRHHPATQNRVPLQSPPTSTPLQNTSRPGSLSDFRNQHLQHSLNRPRQHPTFRPSTTQWSHIQQGVPQSGNLPAAGRAAPPPARQGIFHARNVPPAATTAHSQQSRGLAANQPPPRRTAPLVSLQNQSGVAGTPFATDSFHGRGNTAQSVSRPDELFSTQAEQNWAPTGRMRGSLDLSQPFDESIAQRIITPTQTQSSRPPPLRRATGSTQQDVLTANNRNANAHNRPST</sequence>
<dbReference type="SUPFAM" id="SSF57850">
    <property type="entry name" value="RING/U-box"/>
    <property type="match status" value="1"/>
</dbReference>
<feature type="region of interest" description="Disordered" evidence="5">
    <location>
        <begin position="533"/>
        <end position="557"/>
    </location>
</feature>
<evidence type="ECO:0000256" key="4">
    <source>
        <dbReference type="PROSITE-ProRule" id="PRU00452"/>
    </source>
</evidence>
<dbReference type="Gene3D" id="3.30.40.10">
    <property type="entry name" value="Zinc/RING finger domain, C3HC4 (zinc finger)"/>
    <property type="match status" value="1"/>
</dbReference>